<keyword evidence="2" id="KW-0472">Membrane</keyword>
<feature type="domain" description="DUF4352" evidence="3">
    <location>
        <begin position="83"/>
        <end position="193"/>
    </location>
</feature>
<feature type="transmembrane region" description="Helical" evidence="2">
    <location>
        <begin position="21"/>
        <end position="39"/>
    </location>
</feature>
<reference evidence="4 5" key="1">
    <citation type="submission" date="2020-05" db="EMBL/GenBank/DDBJ databases">
        <title>Genome Sequencing of Type Strains.</title>
        <authorList>
            <person name="Lemaire J.F."/>
            <person name="Inderbitzin P."/>
            <person name="Gregorio O.A."/>
            <person name="Collins S.B."/>
            <person name="Wespe N."/>
            <person name="Knight-Connoni V."/>
        </authorList>
    </citation>
    <scope>NUCLEOTIDE SEQUENCE [LARGE SCALE GENOMIC DNA]</scope>
    <source>
        <strain evidence="4 5">LMG 21957</strain>
    </source>
</reference>
<name>A0A7Y6BSL9_9BACL</name>
<keyword evidence="5" id="KW-1185">Reference proteome</keyword>
<dbReference type="AlphaFoldDB" id="A0A7Y6BSL9"/>
<evidence type="ECO:0000313" key="5">
    <source>
        <dbReference type="Proteomes" id="UP000526125"/>
    </source>
</evidence>
<dbReference type="InterPro" id="IPR029050">
    <property type="entry name" value="Immunoprotect_excell_Ig-like"/>
</dbReference>
<dbReference type="RefSeq" id="WP_175394196.1">
    <property type="nucleotide sequence ID" value="NZ_JABMCB010000134.1"/>
</dbReference>
<evidence type="ECO:0000256" key="2">
    <source>
        <dbReference type="SAM" id="Phobius"/>
    </source>
</evidence>
<evidence type="ECO:0000256" key="1">
    <source>
        <dbReference type="ARBA" id="ARBA00022729"/>
    </source>
</evidence>
<keyword evidence="2" id="KW-0812">Transmembrane</keyword>
<sequence length="210" mass="23280">MQGDKKDNETAEYRKFKGSSASWVLTIVGVLLIGLIVLFTNVSTDDSADEAVVISQTPEVKTVSSEYTTPEKEKADEAVVIHDIKDVVTFGDYEINVKDVSIAKGNEEGSKVIEVRVAVKNTGKEPISVDSSYFQLYDQDERKFDSDDTVSFEGDPIFMVDDINPGLSLTRKVIFEVPDDVETVNLAMRNNMFDILDSADYVYIGLGKVK</sequence>
<gene>
    <name evidence="4" type="ORF">HP552_03110</name>
</gene>
<proteinExistence type="predicted"/>
<dbReference type="Pfam" id="PF11611">
    <property type="entry name" value="DUF4352"/>
    <property type="match status" value="1"/>
</dbReference>
<dbReference type="InterPro" id="IPR029051">
    <property type="entry name" value="DUF4352"/>
</dbReference>
<protein>
    <submittedName>
        <fullName evidence="4">DUF4352 domain-containing protein</fullName>
    </submittedName>
</protein>
<accession>A0A7Y6BSL9</accession>
<keyword evidence="2" id="KW-1133">Transmembrane helix</keyword>
<comment type="caution">
    <text evidence="4">The sequence shown here is derived from an EMBL/GenBank/DDBJ whole genome shotgun (WGS) entry which is preliminary data.</text>
</comment>
<evidence type="ECO:0000259" key="3">
    <source>
        <dbReference type="Pfam" id="PF11611"/>
    </source>
</evidence>
<organism evidence="4 5">
    <name type="scientific">Paenibacillus xylanilyticus</name>
    <dbReference type="NCBI Taxonomy" id="248903"/>
    <lineage>
        <taxon>Bacteria</taxon>
        <taxon>Bacillati</taxon>
        <taxon>Bacillota</taxon>
        <taxon>Bacilli</taxon>
        <taxon>Bacillales</taxon>
        <taxon>Paenibacillaceae</taxon>
        <taxon>Paenibacillus</taxon>
    </lineage>
</organism>
<dbReference type="Proteomes" id="UP000526125">
    <property type="component" value="Unassembled WGS sequence"/>
</dbReference>
<dbReference type="EMBL" id="JABMCB010000134">
    <property type="protein sequence ID" value="NUU74262.1"/>
    <property type="molecule type" value="Genomic_DNA"/>
</dbReference>
<dbReference type="Gene3D" id="2.60.40.1240">
    <property type="match status" value="1"/>
</dbReference>
<keyword evidence="1" id="KW-0732">Signal</keyword>
<evidence type="ECO:0000313" key="4">
    <source>
        <dbReference type="EMBL" id="NUU74262.1"/>
    </source>
</evidence>